<keyword evidence="2" id="KW-0812">Transmembrane</keyword>
<feature type="compositionally biased region" description="Low complexity" evidence="1">
    <location>
        <begin position="491"/>
        <end position="507"/>
    </location>
</feature>
<evidence type="ECO:0000313" key="5">
    <source>
        <dbReference type="Proteomes" id="UP001149165"/>
    </source>
</evidence>
<feature type="compositionally biased region" description="Low complexity" evidence="1">
    <location>
        <begin position="178"/>
        <end position="218"/>
    </location>
</feature>
<feature type="compositionally biased region" description="Low complexity" evidence="1">
    <location>
        <begin position="133"/>
        <end position="148"/>
    </location>
</feature>
<feature type="compositionally biased region" description="Polar residues" evidence="1">
    <location>
        <begin position="418"/>
        <end position="430"/>
    </location>
</feature>
<evidence type="ECO:0008006" key="6">
    <source>
        <dbReference type="Google" id="ProtNLM"/>
    </source>
</evidence>
<name>A0A9W9K5E3_9EURO</name>
<dbReference type="Proteomes" id="UP001149165">
    <property type="component" value="Unassembled WGS sequence"/>
</dbReference>
<keyword evidence="3" id="KW-0732">Signal</keyword>
<feature type="region of interest" description="Disordered" evidence="1">
    <location>
        <begin position="262"/>
        <end position="313"/>
    </location>
</feature>
<feature type="transmembrane region" description="Helical" evidence="2">
    <location>
        <begin position="231"/>
        <end position="252"/>
    </location>
</feature>
<accession>A0A9W9K5E3</accession>
<feature type="region of interest" description="Disordered" evidence="1">
    <location>
        <begin position="133"/>
        <end position="223"/>
    </location>
</feature>
<evidence type="ECO:0000256" key="2">
    <source>
        <dbReference type="SAM" id="Phobius"/>
    </source>
</evidence>
<organism evidence="4 5">
    <name type="scientific">Penicillium angulare</name>
    <dbReference type="NCBI Taxonomy" id="116970"/>
    <lineage>
        <taxon>Eukaryota</taxon>
        <taxon>Fungi</taxon>
        <taxon>Dikarya</taxon>
        <taxon>Ascomycota</taxon>
        <taxon>Pezizomycotina</taxon>
        <taxon>Eurotiomycetes</taxon>
        <taxon>Eurotiomycetidae</taxon>
        <taxon>Eurotiales</taxon>
        <taxon>Aspergillaceae</taxon>
        <taxon>Penicillium</taxon>
    </lineage>
</organism>
<feature type="signal peptide" evidence="3">
    <location>
        <begin position="1"/>
        <end position="22"/>
    </location>
</feature>
<keyword evidence="2" id="KW-0472">Membrane</keyword>
<dbReference type="EMBL" id="JAPQKH010000006">
    <property type="protein sequence ID" value="KAJ5093420.1"/>
    <property type="molecule type" value="Genomic_DNA"/>
</dbReference>
<evidence type="ECO:0000256" key="1">
    <source>
        <dbReference type="SAM" id="MobiDB-lite"/>
    </source>
</evidence>
<feature type="chain" id="PRO_5040962463" description="Extracellular membrane protein CFEM domain-containing protein" evidence="3">
    <location>
        <begin position="23"/>
        <end position="659"/>
    </location>
</feature>
<feature type="compositionally biased region" description="Polar residues" evidence="1">
    <location>
        <begin position="460"/>
        <end position="470"/>
    </location>
</feature>
<comment type="caution">
    <text evidence="4">The sequence shown here is derived from an EMBL/GenBank/DDBJ whole genome shotgun (WGS) entry which is preliminary data.</text>
</comment>
<dbReference type="AlphaFoldDB" id="A0A9W9K5E3"/>
<feature type="compositionally biased region" description="Polar residues" evidence="1">
    <location>
        <begin position="511"/>
        <end position="532"/>
    </location>
</feature>
<reference evidence="4" key="2">
    <citation type="journal article" date="2023" name="IMA Fungus">
        <title>Comparative genomic study of the Penicillium genus elucidates a diverse pangenome and 15 lateral gene transfer events.</title>
        <authorList>
            <person name="Petersen C."/>
            <person name="Sorensen T."/>
            <person name="Nielsen M.R."/>
            <person name="Sondergaard T.E."/>
            <person name="Sorensen J.L."/>
            <person name="Fitzpatrick D.A."/>
            <person name="Frisvad J.C."/>
            <person name="Nielsen K.L."/>
        </authorList>
    </citation>
    <scope>NUCLEOTIDE SEQUENCE</scope>
    <source>
        <strain evidence="4">IBT 30069</strain>
    </source>
</reference>
<feature type="compositionally biased region" description="Low complexity" evidence="1">
    <location>
        <begin position="273"/>
        <end position="282"/>
    </location>
</feature>
<keyword evidence="2" id="KW-1133">Transmembrane helix</keyword>
<sequence length="659" mass="70144">MLLRPSFSILIATLLSVALCAASNSDTSDESNTSLWDMVPDCARNCTENFIKTEYTPEECTYTTNYKCLCRTETPSNLTLGEAALTCVYALCSPSVIKNTKAYHICDSVSGALPETHATLTATTFAATLASTTSSTSTTSTSSTTSASDDGLITSDIGPTSTSTSTASGDRPSVTPFLSSASELGASSTSEPEASPQTISSTSTSSIETPTNSSIPTTGSSDHHGVSTGTVIGVSVVSGVAGCLIIGVLAFFGVTRWKKNNRVDDSESGGDMFEPAEFPPESFSRESSPHPGPGTGPVPWAPNRPPASQEVSQISRPQVFHPTSQYPPRFATGSGIRLVDSPRDENNQRIGFAVTSESDWGGSPRTVDSQHTTAELLPTPTAGLYPKPLKFTHRPSSGATLFEEEEGQTITEKKLPSLPSTREYSRNGSPTVMAGLPASPRALKEGFRASQFRRPPGQKKPTQIQPQYPRQTPVGPRERTLGPPFSESTYRRSIVSNSSSGPNYSSESSDHTSNTFATTPPFSTAQGRNLTGMSPRKVQPPGSIPPVGPSSPTTDIVSRPRVVRGDDIKRIQPGSSPRPPSEVVVPYCPDDFWLERGRGNTHSRSASGELPYPSETTLGAILYPSSPKKRPEDTPRRISPTSRNLTPSRRGDDLILSVD</sequence>
<feature type="compositionally biased region" description="Pro residues" evidence="1">
    <location>
        <begin position="290"/>
        <end position="305"/>
    </location>
</feature>
<proteinExistence type="predicted"/>
<dbReference type="OrthoDB" id="3946741at2759"/>
<gene>
    <name evidence="4" type="ORF">N7456_009281</name>
</gene>
<evidence type="ECO:0000313" key="4">
    <source>
        <dbReference type="EMBL" id="KAJ5093420.1"/>
    </source>
</evidence>
<evidence type="ECO:0000256" key="3">
    <source>
        <dbReference type="SAM" id="SignalP"/>
    </source>
</evidence>
<reference evidence="4" key="1">
    <citation type="submission" date="2022-11" db="EMBL/GenBank/DDBJ databases">
        <authorList>
            <person name="Petersen C."/>
        </authorList>
    </citation>
    <scope>NUCLEOTIDE SEQUENCE</scope>
    <source>
        <strain evidence="4">IBT 30069</strain>
    </source>
</reference>
<feature type="region of interest" description="Disordered" evidence="1">
    <location>
        <begin position="402"/>
        <end position="659"/>
    </location>
</feature>
<keyword evidence="5" id="KW-1185">Reference proteome</keyword>
<protein>
    <recommendedName>
        <fullName evidence="6">Extracellular membrane protein CFEM domain-containing protein</fullName>
    </recommendedName>
</protein>